<gene>
    <name evidence="2" type="ORF">ADIWIN_0716</name>
</gene>
<dbReference type="STRING" id="641526.ADIWIN_0716"/>
<organism evidence="2 3">
    <name type="scientific">Winogradskyella psychrotolerans RS-3</name>
    <dbReference type="NCBI Taxonomy" id="641526"/>
    <lineage>
        <taxon>Bacteria</taxon>
        <taxon>Pseudomonadati</taxon>
        <taxon>Bacteroidota</taxon>
        <taxon>Flavobacteriia</taxon>
        <taxon>Flavobacteriales</taxon>
        <taxon>Flavobacteriaceae</taxon>
        <taxon>Winogradskyella</taxon>
    </lineage>
</organism>
<evidence type="ECO:0000313" key="2">
    <source>
        <dbReference type="EMBL" id="EPR74374.1"/>
    </source>
</evidence>
<dbReference type="EMBL" id="ATMR01000037">
    <property type="protein sequence ID" value="EPR74374.1"/>
    <property type="molecule type" value="Genomic_DNA"/>
</dbReference>
<evidence type="ECO:0000256" key="1">
    <source>
        <dbReference type="SAM" id="SignalP"/>
    </source>
</evidence>
<dbReference type="OrthoDB" id="86940at2"/>
<keyword evidence="1" id="KW-0732">Signal</keyword>
<dbReference type="RefSeq" id="WP_020896153.1">
    <property type="nucleotide sequence ID" value="NZ_ATMR01000037.1"/>
</dbReference>
<dbReference type="AlphaFoldDB" id="S7X5P2"/>
<proteinExistence type="predicted"/>
<dbReference type="eggNOG" id="ENOG5031B15">
    <property type="taxonomic scope" value="Bacteria"/>
</dbReference>
<protein>
    <submittedName>
        <fullName evidence="2">Uncharacterized protein</fullName>
    </submittedName>
</protein>
<sequence>MKKSIPTYVLALFLFSFMYCKSQENKTTEIIKTPKHFKILDEKEGDLDNDGVFEKVRVYDTEKETDMGTERQIYIYKKNHNKWELWKKSVGAILPSQHGGMMGDPFEGISINKNCIVINHSGGSRQRWHYTHRFRFQSGEFQLIGATVNFGSPCDNFFNFDYNLSNGKVIYQEETSDCEKEDSKTEKKETISKLSTLPTMANFYPGNNKFTFPNSETIIYY</sequence>
<comment type="caution">
    <text evidence="2">The sequence shown here is derived from an EMBL/GenBank/DDBJ whole genome shotgun (WGS) entry which is preliminary data.</text>
</comment>
<name>S7X5P2_9FLAO</name>
<feature type="chain" id="PRO_5004546559" evidence="1">
    <location>
        <begin position="23"/>
        <end position="221"/>
    </location>
</feature>
<dbReference type="Proteomes" id="UP000014962">
    <property type="component" value="Unassembled WGS sequence"/>
</dbReference>
<evidence type="ECO:0000313" key="3">
    <source>
        <dbReference type="Proteomes" id="UP000014962"/>
    </source>
</evidence>
<keyword evidence="3" id="KW-1185">Reference proteome</keyword>
<reference evidence="2 3" key="1">
    <citation type="journal article" date="2013" name="Genome Announc.">
        <title>Draft Genome Sequence of Winogradskyella psychrotolerans RS-3T, Isolated from the Marine Transect of Kongsfjorden, Ny-Alesund, Svalbard, Arctic Ocean.</title>
        <authorList>
            <person name="Kumar Pinnaka A."/>
            <person name="Ara S."/>
            <person name="Singh A."/>
            <person name="Shivaji S."/>
        </authorList>
    </citation>
    <scope>NUCLEOTIDE SEQUENCE [LARGE SCALE GENOMIC DNA]</scope>
    <source>
        <strain evidence="2 3">RS-3</strain>
    </source>
</reference>
<feature type="signal peptide" evidence="1">
    <location>
        <begin position="1"/>
        <end position="22"/>
    </location>
</feature>
<accession>S7X5P2</accession>